<name>A0A0F7L1T5_9VIRU</name>
<reference evidence="1" key="2">
    <citation type="submission" date="2015-03" db="EMBL/GenBank/DDBJ databases">
        <authorList>
            <person name="Chow C.-E.T."/>
            <person name="Winget D.M."/>
            <person name="White R.A.III."/>
            <person name="Hallam S.J."/>
            <person name="Suttle C.A."/>
        </authorList>
    </citation>
    <scope>NUCLEOTIDE SEQUENCE</scope>
    <source>
        <strain evidence="1">Anoxic3_1</strain>
    </source>
</reference>
<organism evidence="1">
    <name type="scientific">uncultured marine virus</name>
    <dbReference type="NCBI Taxonomy" id="186617"/>
    <lineage>
        <taxon>Viruses</taxon>
        <taxon>environmental samples</taxon>
    </lineage>
</organism>
<proteinExistence type="predicted"/>
<accession>A0A0F7L1T5</accession>
<dbReference type="EMBL" id="KR029577">
    <property type="protein sequence ID" value="AKH45835.1"/>
    <property type="molecule type" value="Genomic_DNA"/>
</dbReference>
<protein>
    <submittedName>
        <fullName evidence="1">Uncharacterized protein</fullName>
    </submittedName>
</protein>
<sequence length="117" mass="13441">MRRCAGTAWARPKQPVARTTTWPWHSCWHRWVGAIFVSKLGWMMKSQHRVDPRQSATRNLLLKCTAVVPTTSPMLIPPTTTHSKHARSSHSPGSDRQYRLCRMRLGLDVQVFPQNLP</sequence>
<reference evidence="1" key="1">
    <citation type="journal article" date="2015" name="Front. Microbiol.">
        <title>Combining genomic sequencing methods to explore viral diversity and reveal potential virus-host interactions.</title>
        <authorList>
            <person name="Chow C.E."/>
            <person name="Winget D.M."/>
            <person name="White R.A.III."/>
            <person name="Hallam S.J."/>
            <person name="Suttle C.A."/>
        </authorList>
    </citation>
    <scope>NUCLEOTIDE SEQUENCE</scope>
    <source>
        <strain evidence="1">Anoxic3_1</strain>
    </source>
</reference>
<evidence type="ECO:0000313" key="1">
    <source>
        <dbReference type="EMBL" id="AKH45835.1"/>
    </source>
</evidence>